<dbReference type="Pfam" id="PF14322">
    <property type="entry name" value="SusD-like_3"/>
    <property type="match status" value="1"/>
</dbReference>
<dbReference type="EMBL" id="AMCI01005808">
    <property type="protein sequence ID" value="EJW95438.1"/>
    <property type="molecule type" value="Genomic_DNA"/>
</dbReference>
<dbReference type="AlphaFoldDB" id="J9FLX6"/>
<feature type="non-terminal residue" evidence="2">
    <location>
        <position position="230"/>
    </location>
</feature>
<dbReference type="Gene3D" id="1.25.40.390">
    <property type="match status" value="1"/>
</dbReference>
<dbReference type="SUPFAM" id="SSF48452">
    <property type="entry name" value="TPR-like"/>
    <property type="match status" value="1"/>
</dbReference>
<sequence length="230" mass="25750">ALEVIEELGSPTDLEPQRGEALICRAYSHFLLANVFCMPYNPSTASSHLGIPYRTQSGSGVYPENPERGTLQATFEHIAQDLENGLPLIKDGAYKVPKYHFNRKAANAFAARFYLYYQQWDKVIEHANLAIGNSPANSLRNWEADFKEVSLVDDVVNQYISEKKPANLLIAALKSQTPYATGPYGIYLRYGHGQGIYSNETIDTDGPWNWRGGLVMSNYIISVVQKNPFP</sequence>
<proteinExistence type="predicted"/>
<feature type="domain" description="SusD-like N-terminal" evidence="1">
    <location>
        <begin position="1"/>
        <end position="115"/>
    </location>
</feature>
<evidence type="ECO:0000259" key="1">
    <source>
        <dbReference type="Pfam" id="PF14322"/>
    </source>
</evidence>
<gene>
    <name evidence="2" type="ORF">EVA_16455</name>
</gene>
<evidence type="ECO:0000313" key="2">
    <source>
        <dbReference type="EMBL" id="EJW95438.1"/>
    </source>
</evidence>
<organism evidence="2">
    <name type="scientific">gut metagenome</name>
    <dbReference type="NCBI Taxonomy" id="749906"/>
    <lineage>
        <taxon>unclassified sequences</taxon>
        <taxon>metagenomes</taxon>
        <taxon>organismal metagenomes</taxon>
    </lineage>
</organism>
<feature type="non-terminal residue" evidence="2">
    <location>
        <position position="1"/>
    </location>
</feature>
<dbReference type="InterPro" id="IPR011990">
    <property type="entry name" value="TPR-like_helical_dom_sf"/>
</dbReference>
<protein>
    <recommendedName>
        <fullName evidence="1">SusD-like N-terminal domain-containing protein</fullName>
    </recommendedName>
</protein>
<reference evidence="2" key="1">
    <citation type="journal article" date="2012" name="PLoS ONE">
        <title>Gene sets for utilization of primary and secondary nutrition supplies in the distal gut of endangered iberian lynx.</title>
        <authorList>
            <person name="Alcaide M."/>
            <person name="Messina E."/>
            <person name="Richter M."/>
            <person name="Bargiela R."/>
            <person name="Peplies J."/>
            <person name="Huws S.A."/>
            <person name="Newbold C.J."/>
            <person name="Golyshin P.N."/>
            <person name="Simon M.A."/>
            <person name="Lopez G."/>
            <person name="Yakimov M.M."/>
            <person name="Ferrer M."/>
        </authorList>
    </citation>
    <scope>NUCLEOTIDE SEQUENCE</scope>
</reference>
<accession>J9FLX6</accession>
<dbReference type="InterPro" id="IPR033985">
    <property type="entry name" value="SusD-like_N"/>
</dbReference>
<comment type="caution">
    <text evidence="2">The sequence shown here is derived from an EMBL/GenBank/DDBJ whole genome shotgun (WGS) entry which is preliminary data.</text>
</comment>
<name>J9FLX6_9ZZZZ</name>